<keyword evidence="2" id="KW-1185">Reference proteome</keyword>
<sequence length="150" mass="16356">MATATMPTLTVADVTPTTDHMGRVYAVIPDDVARLLAAAALEGVGLNARGYFPQESVAHPADSWAAATVRTIFDALLASPVVTDDVHQWGLSQYRTWDGGTFHGFIVGESGWDANTRWWRDYDHTGDLRVRGNATIAPRSRRHLAGTCTF</sequence>
<organism evidence="1 2">
    <name type="scientific">Streptomyces glaucus</name>
    <dbReference type="NCBI Taxonomy" id="284029"/>
    <lineage>
        <taxon>Bacteria</taxon>
        <taxon>Bacillati</taxon>
        <taxon>Actinomycetota</taxon>
        <taxon>Actinomycetes</taxon>
        <taxon>Kitasatosporales</taxon>
        <taxon>Streptomycetaceae</taxon>
        <taxon>Streptomyces</taxon>
    </lineage>
</organism>
<dbReference type="Proteomes" id="UP001500460">
    <property type="component" value="Unassembled WGS sequence"/>
</dbReference>
<dbReference type="RefSeq" id="WP_344603798.1">
    <property type="nucleotide sequence ID" value="NZ_BAAATK010000018.1"/>
</dbReference>
<accession>A0ABN3JST5</accession>
<protein>
    <submittedName>
        <fullName evidence="1">Uncharacterized protein</fullName>
    </submittedName>
</protein>
<reference evidence="1 2" key="1">
    <citation type="journal article" date="2019" name="Int. J. Syst. Evol. Microbiol.">
        <title>The Global Catalogue of Microorganisms (GCM) 10K type strain sequencing project: providing services to taxonomists for standard genome sequencing and annotation.</title>
        <authorList>
            <consortium name="The Broad Institute Genomics Platform"/>
            <consortium name="The Broad Institute Genome Sequencing Center for Infectious Disease"/>
            <person name="Wu L."/>
            <person name="Ma J."/>
        </authorList>
    </citation>
    <scope>NUCLEOTIDE SEQUENCE [LARGE SCALE GENOMIC DNA]</scope>
    <source>
        <strain evidence="1 2">JCM 6922</strain>
    </source>
</reference>
<proteinExistence type="predicted"/>
<comment type="caution">
    <text evidence="1">The sequence shown here is derived from an EMBL/GenBank/DDBJ whole genome shotgun (WGS) entry which is preliminary data.</text>
</comment>
<dbReference type="EMBL" id="BAAATK010000018">
    <property type="protein sequence ID" value="GAA2439242.1"/>
    <property type="molecule type" value="Genomic_DNA"/>
</dbReference>
<evidence type="ECO:0000313" key="2">
    <source>
        <dbReference type="Proteomes" id="UP001500460"/>
    </source>
</evidence>
<evidence type="ECO:0000313" key="1">
    <source>
        <dbReference type="EMBL" id="GAA2439242.1"/>
    </source>
</evidence>
<gene>
    <name evidence="1" type="ORF">GCM10010421_31840</name>
</gene>
<name>A0ABN3JST5_9ACTN</name>